<name>A0A2N5DV27_9GAMM</name>
<evidence type="ECO:0000256" key="3">
    <source>
        <dbReference type="ARBA" id="ARBA00005417"/>
    </source>
</evidence>
<keyword evidence="14" id="KW-1185">Reference proteome</keyword>
<dbReference type="GO" id="GO:0005524">
    <property type="term" value="F:ATP binding"/>
    <property type="evidence" value="ECO:0007669"/>
    <property type="project" value="UniProtKB-KW"/>
</dbReference>
<evidence type="ECO:0000313" key="13">
    <source>
        <dbReference type="EMBL" id="PLR30838.1"/>
    </source>
</evidence>
<comment type="caution">
    <text evidence="13">The sequence shown here is derived from an EMBL/GenBank/DDBJ whole genome shotgun (WGS) entry which is preliminary data.</text>
</comment>
<dbReference type="GO" id="GO:0005886">
    <property type="term" value="C:plasma membrane"/>
    <property type="evidence" value="ECO:0007669"/>
    <property type="project" value="UniProtKB-SubCell"/>
</dbReference>
<dbReference type="InterPro" id="IPR027417">
    <property type="entry name" value="P-loop_NTPase"/>
</dbReference>
<evidence type="ECO:0000256" key="10">
    <source>
        <dbReference type="ARBA" id="ARBA00022970"/>
    </source>
</evidence>
<keyword evidence="7" id="KW-0547">Nucleotide-binding</keyword>
<keyword evidence="11" id="KW-0472">Membrane</keyword>
<dbReference type="SUPFAM" id="SSF55021">
    <property type="entry name" value="ACT-like"/>
    <property type="match status" value="1"/>
</dbReference>
<dbReference type="Pfam" id="PF00005">
    <property type="entry name" value="ABC_tran"/>
    <property type="match status" value="1"/>
</dbReference>
<organism evidence="13 14">
    <name type="scientific">Chimaeribacter californicus</name>
    <dbReference type="NCBI Taxonomy" id="2060067"/>
    <lineage>
        <taxon>Bacteria</taxon>
        <taxon>Pseudomonadati</taxon>
        <taxon>Pseudomonadota</taxon>
        <taxon>Gammaproteobacteria</taxon>
        <taxon>Enterobacterales</taxon>
        <taxon>Yersiniaceae</taxon>
        <taxon>Chimaeribacter</taxon>
    </lineage>
</organism>
<comment type="subcellular location">
    <subcellularLocation>
        <location evidence="2">Cell inner membrane</location>
        <topology evidence="2">Peripheral membrane protein</topology>
    </subcellularLocation>
</comment>
<dbReference type="FunFam" id="3.40.50.300:FF:000056">
    <property type="entry name" value="Cell division ATP-binding protein FtsE"/>
    <property type="match status" value="1"/>
</dbReference>
<evidence type="ECO:0000313" key="14">
    <source>
        <dbReference type="Proteomes" id="UP000234240"/>
    </source>
</evidence>
<evidence type="ECO:0000256" key="5">
    <source>
        <dbReference type="ARBA" id="ARBA00022448"/>
    </source>
</evidence>
<dbReference type="SMART" id="SM00382">
    <property type="entry name" value="AAA"/>
    <property type="match status" value="1"/>
</dbReference>
<dbReference type="PROSITE" id="PS00211">
    <property type="entry name" value="ABC_TRANSPORTER_1"/>
    <property type="match status" value="1"/>
</dbReference>
<comment type="similarity">
    <text evidence="3">Belongs to the ABC transporter superfamily.</text>
</comment>
<reference evidence="13 14" key="1">
    <citation type="submission" date="2017-12" db="EMBL/GenBank/DDBJ databases">
        <title>Characterization of six clinical isolates of Enterochimera gen. nov., a novel genus of the Yersiniaciae family and the three species Enterochimera arupensis sp. nov., Enterochimera coloradensis sp. nov, and Enterochimera californica sp. nov.</title>
        <authorList>
            <person name="Rossi A."/>
            <person name="Fisher M."/>
        </authorList>
    </citation>
    <scope>NUCLEOTIDE SEQUENCE [LARGE SCALE GENOMIC DNA]</scope>
    <source>
        <strain evidence="14">2015-Iso6</strain>
    </source>
</reference>
<proteinExistence type="inferred from homology"/>
<keyword evidence="5" id="KW-0813">Transport</keyword>
<keyword evidence="9" id="KW-1278">Translocase</keyword>
<dbReference type="SUPFAM" id="SSF52540">
    <property type="entry name" value="P-loop containing nucleoside triphosphate hydrolases"/>
    <property type="match status" value="1"/>
</dbReference>
<comment type="function">
    <text evidence="1">Part of the ABC transporter FtsEX involved in cellular division. Important for assembly or stability of the septal ring.</text>
</comment>
<dbReference type="PANTHER" id="PTHR43166">
    <property type="entry name" value="AMINO ACID IMPORT ATP-BINDING PROTEIN"/>
    <property type="match status" value="1"/>
</dbReference>
<evidence type="ECO:0000256" key="2">
    <source>
        <dbReference type="ARBA" id="ARBA00004417"/>
    </source>
</evidence>
<dbReference type="InterPro" id="IPR041701">
    <property type="entry name" value="MetN_ABC"/>
</dbReference>
<evidence type="ECO:0000256" key="6">
    <source>
        <dbReference type="ARBA" id="ARBA00022475"/>
    </source>
</evidence>
<keyword evidence="8" id="KW-0067">ATP-binding</keyword>
<dbReference type="GO" id="GO:0016887">
    <property type="term" value="F:ATP hydrolysis activity"/>
    <property type="evidence" value="ECO:0007669"/>
    <property type="project" value="InterPro"/>
</dbReference>
<keyword evidence="10" id="KW-0029">Amino-acid transport</keyword>
<dbReference type="CDD" id="cd03258">
    <property type="entry name" value="ABC_MetN_methionine_transporter"/>
    <property type="match status" value="1"/>
</dbReference>
<feature type="domain" description="ABC transporter" evidence="12">
    <location>
        <begin position="27"/>
        <end position="264"/>
    </location>
</feature>
<evidence type="ECO:0000256" key="11">
    <source>
        <dbReference type="ARBA" id="ARBA00023136"/>
    </source>
</evidence>
<dbReference type="AlphaFoldDB" id="A0A2N5DV27"/>
<dbReference type="InterPro" id="IPR017871">
    <property type="entry name" value="ABC_transporter-like_CS"/>
</dbReference>
<dbReference type="OrthoDB" id="9802264at2"/>
<evidence type="ECO:0000256" key="1">
    <source>
        <dbReference type="ARBA" id="ARBA00002579"/>
    </source>
</evidence>
<evidence type="ECO:0000256" key="8">
    <source>
        <dbReference type="ARBA" id="ARBA00022840"/>
    </source>
</evidence>
<protein>
    <recommendedName>
        <fullName evidence="4">Cell division ATP-binding protein FtsE</fullName>
    </recommendedName>
</protein>
<sequence>MTVIELPYPGRSATAAIPWHTRDEVHLQLAGVSKVYPGQQVAALQAVDLTIRRGEIFGIIGRSGAGKSTLIRTLNRLERPTGGRVVVDGTDIGTLDEDQLVAYRRRTGMIFQHFNLLSAKTVRQNIELPLRVAGVEAGERRQRVDRLLALVGLEARQDAYPAQLSGGQKQRVGIARALVHDPALLLCDEATSALDPETTRAILDLLRRINREMGITIVLITHEMEVIHDLCHRVAVIERGQIIEQGPVWAVYGNPQQPTTRSLLTPGHDRLPARFSEALSAAPETPESALLVRLRYHGDGVTPDLNRVLAAFDGRVTLVESALEPIQGRSVGHLLLTVTPAGGVPLPRSDEIADRVEVLGYVTAA</sequence>
<dbReference type="Gene3D" id="3.40.50.300">
    <property type="entry name" value="P-loop containing nucleotide triphosphate hydrolases"/>
    <property type="match status" value="1"/>
</dbReference>
<dbReference type="EMBL" id="PJZF01000029">
    <property type="protein sequence ID" value="PLR30838.1"/>
    <property type="molecule type" value="Genomic_DNA"/>
</dbReference>
<evidence type="ECO:0000256" key="9">
    <source>
        <dbReference type="ARBA" id="ARBA00022967"/>
    </source>
</evidence>
<dbReference type="GO" id="GO:0006865">
    <property type="term" value="P:amino acid transport"/>
    <property type="evidence" value="ECO:0007669"/>
    <property type="project" value="UniProtKB-KW"/>
</dbReference>
<accession>A0A2N5DV27</accession>
<dbReference type="RefSeq" id="WP_101818413.1">
    <property type="nucleotide sequence ID" value="NZ_PJZF01000029.1"/>
</dbReference>
<gene>
    <name evidence="13" type="ORF">CYR55_21760</name>
</gene>
<dbReference type="InterPro" id="IPR045865">
    <property type="entry name" value="ACT-like_dom_sf"/>
</dbReference>
<dbReference type="Gene3D" id="3.30.70.260">
    <property type="match status" value="1"/>
</dbReference>
<dbReference type="PROSITE" id="PS50893">
    <property type="entry name" value="ABC_TRANSPORTER_2"/>
    <property type="match status" value="1"/>
</dbReference>
<dbReference type="InterPro" id="IPR003593">
    <property type="entry name" value="AAA+_ATPase"/>
</dbReference>
<dbReference type="Proteomes" id="UP000234240">
    <property type="component" value="Unassembled WGS sequence"/>
</dbReference>
<evidence type="ECO:0000256" key="4">
    <source>
        <dbReference type="ARBA" id="ARBA00020019"/>
    </source>
</evidence>
<dbReference type="InterPro" id="IPR003439">
    <property type="entry name" value="ABC_transporter-like_ATP-bd"/>
</dbReference>
<dbReference type="PANTHER" id="PTHR43166:SF30">
    <property type="entry name" value="METHIONINE IMPORT ATP-BINDING PROTEIN METN"/>
    <property type="match status" value="1"/>
</dbReference>
<keyword evidence="6" id="KW-1003">Cell membrane</keyword>
<evidence type="ECO:0000259" key="12">
    <source>
        <dbReference type="PROSITE" id="PS50893"/>
    </source>
</evidence>
<evidence type="ECO:0000256" key="7">
    <source>
        <dbReference type="ARBA" id="ARBA00022741"/>
    </source>
</evidence>
<dbReference type="InterPro" id="IPR050086">
    <property type="entry name" value="MetN_ABC_transporter-like"/>
</dbReference>